<organism evidence="2 3">
    <name type="scientific">Phaeosphaeria nodorum (strain SN15 / ATCC MYA-4574 / FGSC 10173)</name>
    <name type="common">Glume blotch fungus</name>
    <name type="synonym">Parastagonospora nodorum</name>
    <dbReference type="NCBI Taxonomy" id="321614"/>
    <lineage>
        <taxon>Eukaryota</taxon>
        <taxon>Fungi</taxon>
        <taxon>Dikarya</taxon>
        <taxon>Ascomycota</taxon>
        <taxon>Pezizomycotina</taxon>
        <taxon>Dothideomycetes</taxon>
        <taxon>Pleosporomycetidae</taxon>
        <taxon>Pleosporales</taxon>
        <taxon>Pleosporineae</taxon>
        <taxon>Phaeosphaeriaceae</taxon>
        <taxon>Parastagonospora</taxon>
    </lineage>
</organism>
<dbReference type="VEuPathDB" id="FungiDB:JI435_165540"/>
<feature type="region of interest" description="Disordered" evidence="1">
    <location>
        <begin position="114"/>
        <end position="148"/>
    </location>
</feature>
<dbReference type="KEGG" id="pno:SNOG_16554"/>
<dbReference type="AlphaFoldDB" id="A0A7U2F3D9"/>
<sequence length="257" mass="28136">MYSRRRRPGHEPPKLLEAAAAYETPWLPQPTMPYSHRLPVRQATPPASGYQVGRQALRSEVRSTLLDAPLGGDRRTEIVCCQEQGWRRTLRACSHGGGSGTQLCVVTRTIRAPAMSNSRRRRRRKESSRVLPSSLADPVLKQRGRATASPIWQAPSSATEPLPSIHPTGCINPHSTADSPSGAARFMHHALRTTHHAPPPFRSGRNTRLLVLANQPAAAASAAVVHAAPTCQNTLVRIRTNQNFPSHSCPVSARFTR</sequence>
<accession>A0A7U2F3D9</accession>
<evidence type="ECO:0000256" key="1">
    <source>
        <dbReference type="SAM" id="MobiDB-lite"/>
    </source>
</evidence>
<keyword evidence="3" id="KW-1185">Reference proteome</keyword>
<dbReference type="EMBL" id="CP069030">
    <property type="protein sequence ID" value="QRC97976.1"/>
    <property type="molecule type" value="Genomic_DNA"/>
</dbReference>
<dbReference type="RefSeq" id="XP_001806661.1">
    <property type="nucleotide sequence ID" value="XM_001806609.1"/>
</dbReference>
<gene>
    <name evidence="2" type="ORF">JI435_165540</name>
</gene>
<proteinExistence type="predicted"/>
<name>A0A7U2F3D9_PHANO</name>
<dbReference type="Proteomes" id="UP000663193">
    <property type="component" value="Chromosome 8"/>
</dbReference>
<protein>
    <submittedName>
        <fullName evidence="2">Uncharacterized protein</fullName>
    </submittedName>
</protein>
<evidence type="ECO:0000313" key="2">
    <source>
        <dbReference type="EMBL" id="QRC97976.1"/>
    </source>
</evidence>
<reference evidence="3" key="1">
    <citation type="journal article" date="2021" name="BMC Genomics">
        <title>Chromosome-level genome assembly and manually-curated proteome of model necrotroph Parastagonospora nodorum Sn15 reveals a genome-wide trove of candidate effector homologs, and redundancy of virulence-related functions within an accessory chromosome.</title>
        <authorList>
            <person name="Bertazzoni S."/>
            <person name="Jones D.A.B."/>
            <person name="Phan H.T."/>
            <person name="Tan K.-C."/>
            <person name="Hane J.K."/>
        </authorList>
    </citation>
    <scope>NUCLEOTIDE SEQUENCE [LARGE SCALE GENOMIC DNA]</scope>
    <source>
        <strain evidence="3">SN15 / ATCC MYA-4574 / FGSC 10173)</strain>
    </source>
</reference>
<evidence type="ECO:0000313" key="3">
    <source>
        <dbReference type="Proteomes" id="UP000663193"/>
    </source>
</evidence>